<dbReference type="Gene3D" id="2.170.120.30">
    <property type="match status" value="2"/>
</dbReference>
<reference evidence="1" key="1">
    <citation type="submission" date="2018-05" db="EMBL/GenBank/DDBJ databases">
        <authorList>
            <person name="Lanie J.A."/>
            <person name="Ng W.-L."/>
            <person name="Kazmierczak K.M."/>
            <person name="Andrzejewski T.M."/>
            <person name="Davidsen T.M."/>
            <person name="Wayne K.J."/>
            <person name="Tettelin H."/>
            <person name="Glass J.I."/>
            <person name="Rusch D."/>
            <person name="Podicherti R."/>
            <person name="Tsui H.-C.T."/>
            <person name="Winkler M.E."/>
        </authorList>
    </citation>
    <scope>NUCLEOTIDE SEQUENCE</scope>
</reference>
<proteinExistence type="predicted"/>
<dbReference type="PANTHER" id="PTHR37804:SF1">
    <property type="entry name" value="CDAA REGULATORY PROTEIN CDAR"/>
    <property type="match status" value="1"/>
</dbReference>
<sequence>MPRKRRARIRDWRLKLAALGLSVFLWALVQTEPRTSSESFQRVPVRVELTDTLWTLAGPTTPAEVELQLSGSSRDIIRLDREGTALSIPISQVGTPDTSVFLDRDWVELGQSTGLTVEFISPAMIELMFEPTMTRILPIATRVYGDLRENLALASSVGLAPLNVRVRGSESQISQLDSVWLEPFDLARVEKSGVFSVAIDTVSLSGAYVSPDVVTMGLNVEDDIERVLQGFSVQFDAERIGADVTIEPVVVQVRFSGPRSLVNALDPSLLRVWVSPEDLEGILPGEERRVPLRLEGIPEFVTAISETNAVTAKRAAEGLTGTNQALR</sequence>
<accession>A0A381NDN9</accession>
<evidence type="ECO:0008006" key="2">
    <source>
        <dbReference type="Google" id="ProtNLM"/>
    </source>
</evidence>
<dbReference type="PANTHER" id="PTHR37804">
    <property type="entry name" value="CDAA REGULATORY PROTEIN CDAR"/>
    <property type="match status" value="1"/>
</dbReference>
<evidence type="ECO:0000313" key="1">
    <source>
        <dbReference type="EMBL" id="SUZ52676.1"/>
    </source>
</evidence>
<gene>
    <name evidence="1" type="ORF">METZ01_LOCUS5530</name>
</gene>
<dbReference type="Gene3D" id="2.170.120.40">
    <property type="entry name" value="YbbR-like domain"/>
    <property type="match status" value="1"/>
</dbReference>
<dbReference type="AlphaFoldDB" id="A0A381NDN9"/>
<dbReference type="EMBL" id="UINC01000288">
    <property type="protein sequence ID" value="SUZ52676.1"/>
    <property type="molecule type" value="Genomic_DNA"/>
</dbReference>
<organism evidence="1">
    <name type="scientific">marine metagenome</name>
    <dbReference type="NCBI Taxonomy" id="408172"/>
    <lineage>
        <taxon>unclassified sequences</taxon>
        <taxon>metagenomes</taxon>
        <taxon>ecological metagenomes</taxon>
    </lineage>
</organism>
<protein>
    <recommendedName>
        <fullName evidence="2">YbbR-like domain-containing protein</fullName>
    </recommendedName>
</protein>
<name>A0A381NDN9_9ZZZZ</name>
<dbReference type="InterPro" id="IPR053154">
    <property type="entry name" value="c-di-AMP_regulator"/>
</dbReference>